<keyword evidence="4" id="KW-1185">Reference proteome</keyword>
<evidence type="ECO:0000259" key="2">
    <source>
        <dbReference type="Pfam" id="PF00075"/>
    </source>
</evidence>
<evidence type="ECO:0000313" key="3">
    <source>
        <dbReference type="EMBL" id="ODM16943.1"/>
    </source>
</evidence>
<dbReference type="AlphaFoldDB" id="A0A1E3B7K4"/>
<organism evidence="3 4">
    <name type="scientific">Aspergillus cristatus</name>
    <name type="common">Chinese Fuzhuan brick tea-fermentation fungus</name>
    <name type="synonym">Eurotium cristatum</name>
    <dbReference type="NCBI Taxonomy" id="573508"/>
    <lineage>
        <taxon>Eukaryota</taxon>
        <taxon>Fungi</taxon>
        <taxon>Dikarya</taxon>
        <taxon>Ascomycota</taxon>
        <taxon>Pezizomycotina</taxon>
        <taxon>Eurotiomycetes</taxon>
        <taxon>Eurotiomycetidae</taxon>
        <taxon>Eurotiales</taxon>
        <taxon>Aspergillaceae</taxon>
        <taxon>Aspergillus</taxon>
        <taxon>Aspergillus subgen. Aspergillus</taxon>
    </lineage>
</organism>
<dbReference type="OrthoDB" id="3265515at2759"/>
<feature type="domain" description="RNase H type-1" evidence="2">
    <location>
        <begin position="227"/>
        <end position="257"/>
    </location>
</feature>
<feature type="region of interest" description="Disordered" evidence="1">
    <location>
        <begin position="246"/>
        <end position="268"/>
    </location>
</feature>
<dbReference type="Proteomes" id="UP000094569">
    <property type="component" value="Unassembled WGS sequence"/>
</dbReference>
<protein>
    <recommendedName>
        <fullName evidence="2">RNase H type-1 domain-containing protein</fullName>
    </recommendedName>
</protein>
<gene>
    <name evidence="3" type="ORF">SI65_07341</name>
</gene>
<accession>A0A1E3B7K4</accession>
<proteinExistence type="predicted"/>
<dbReference type="Pfam" id="PF00075">
    <property type="entry name" value="RNase_H"/>
    <property type="match status" value="1"/>
</dbReference>
<evidence type="ECO:0000313" key="4">
    <source>
        <dbReference type="Proteomes" id="UP000094569"/>
    </source>
</evidence>
<dbReference type="PANTHER" id="PTHR33481:SF1">
    <property type="entry name" value="ENDONUCLEASE_EXONUCLEASE_PHOSPHATASE DOMAIN-CONTAINING PROTEIN-RELATED"/>
    <property type="match status" value="1"/>
</dbReference>
<dbReference type="Gene3D" id="3.30.420.10">
    <property type="entry name" value="Ribonuclease H-like superfamily/Ribonuclease H"/>
    <property type="match status" value="1"/>
</dbReference>
<name>A0A1E3B7K4_ASPCR</name>
<sequence>MAIEWGHNNVVQFDAGKTEAVLLIRKRGRELKDQIQQARVEVGGHHVIFNPDATQWLGVWLDSGLNLKTHYQTCMRKARAAEARVQHLCQSHKLAPGLARQVQVATARAITGMLKTTPVGPLVREADLAPAEALLEARQLRYTTRPAQLTGNHPAKKILPFPGRIEALPSPEALAAAQSLPPGLAIWSDGSRLENGRCGAGIAWQEPGGPGQALAAQAHAIAERIQAEGRQPTVQWVPGHAGVEGNERADQAAKQAAHKPPGRGPKQISLAFARRARTEAITAQKQRWLSKELGQRS</sequence>
<reference evidence="3 4" key="1">
    <citation type="journal article" date="2016" name="BMC Genomics">
        <title>Comparative genomic and transcriptomic analyses of the Fuzhuan brick tea-fermentation fungus Aspergillus cristatus.</title>
        <authorList>
            <person name="Ge Y."/>
            <person name="Wang Y."/>
            <person name="Liu Y."/>
            <person name="Tan Y."/>
            <person name="Ren X."/>
            <person name="Zhang X."/>
            <person name="Hyde K.D."/>
            <person name="Liu Y."/>
            <person name="Liu Z."/>
        </authorList>
    </citation>
    <scope>NUCLEOTIDE SEQUENCE [LARGE SCALE GENOMIC DNA]</scope>
    <source>
        <strain evidence="3 4">GZAAS20.1005</strain>
    </source>
</reference>
<dbReference type="InterPro" id="IPR002156">
    <property type="entry name" value="RNaseH_domain"/>
</dbReference>
<dbReference type="EMBL" id="JXNT01000009">
    <property type="protein sequence ID" value="ODM16943.1"/>
    <property type="molecule type" value="Genomic_DNA"/>
</dbReference>
<dbReference type="PANTHER" id="PTHR33481">
    <property type="entry name" value="REVERSE TRANSCRIPTASE"/>
    <property type="match status" value="1"/>
</dbReference>
<dbReference type="SUPFAM" id="SSF53098">
    <property type="entry name" value="Ribonuclease H-like"/>
    <property type="match status" value="1"/>
</dbReference>
<dbReference type="InterPro" id="IPR012337">
    <property type="entry name" value="RNaseH-like_sf"/>
</dbReference>
<evidence type="ECO:0000256" key="1">
    <source>
        <dbReference type="SAM" id="MobiDB-lite"/>
    </source>
</evidence>
<dbReference type="InterPro" id="IPR036397">
    <property type="entry name" value="RNaseH_sf"/>
</dbReference>
<dbReference type="VEuPathDB" id="FungiDB:SI65_07341"/>
<dbReference type="GO" id="GO:0003676">
    <property type="term" value="F:nucleic acid binding"/>
    <property type="evidence" value="ECO:0007669"/>
    <property type="project" value="InterPro"/>
</dbReference>
<comment type="caution">
    <text evidence="3">The sequence shown here is derived from an EMBL/GenBank/DDBJ whole genome shotgun (WGS) entry which is preliminary data.</text>
</comment>
<dbReference type="GO" id="GO:0004523">
    <property type="term" value="F:RNA-DNA hybrid ribonuclease activity"/>
    <property type="evidence" value="ECO:0007669"/>
    <property type="project" value="InterPro"/>
</dbReference>